<keyword evidence="2" id="KW-0813">Transport</keyword>
<feature type="transmembrane region" description="Helical" evidence="8">
    <location>
        <begin position="215"/>
        <end position="237"/>
    </location>
</feature>
<dbReference type="GO" id="GO:0022857">
    <property type="term" value="F:transmembrane transporter activity"/>
    <property type="evidence" value="ECO:0007669"/>
    <property type="project" value="InterPro"/>
</dbReference>
<evidence type="ECO:0000259" key="9">
    <source>
        <dbReference type="PROSITE" id="PS50850"/>
    </source>
</evidence>
<evidence type="ECO:0000313" key="11">
    <source>
        <dbReference type="Proteomes" id="UP000563898"/>
    </source>
</evidence>
<feature type="transmembrane region" description="Helical" evidence="8">
    <location>
        <begin position="243"/>
        <end position="264"/>
    </location>
</feature>
<reference evidence="10 11" key="1">
    <citation type="submission" date="2020-04" db="EMBL/GenBank/DDBJ databases">
        <title>MicrobeNet Type strains.</title>
        <authorList>
            <person name="Nicholson A.C."/>
        </authorList>
    </citation>
    <scope>NUCLEOTIDE SEQUENCE [LARGE SCALE GENOMIC DNA]</scope>
    <source>
        <strain evidence="10 11">ATCC BAA-14</strain>
    </source>
</reference>
<feature type="transmembrane region" description="Helical" evidence="8">
    <location>
        <begin position="153"/>
        <end position="175"/>
    </location>
</feature>
<feature type="transmembrane region" description="Helical" evidence="8">
    <location>
        <begin position="419"/>
        <end position="441"/>
    </location>
</feature>
<feature type="transmembrane region" description="Helical" evidence="8">
    <location>
        <begin position="28"/>
        <end position="48"/>
    </location>
</feature>
<protein>
    <submittedName>
        <fullName evidence="10">MFS transporter</fullName>
    </submittedName>
</protein>
<keyword evidence="4 8" id="KW-0812">Transmembrane</keyword>
<feature type="transmembrane region" description="Helical" evidence="8">
    <location>
        <begin position="181"/>
        <end position="203"/>
    </location>
</feature>
<keyword evidence="5 8" id="KW-1133">Transmembrane helix</keyword>
<evidence type="ECO:0000256" key="3">
    <source>
        <dbReference type="ARBA" id="ARBA00022475"/>
    </source>
</evidence>
<evidence type="ECO:0000256" key="2">
    <source>
        <dbReference type="ARBA" id="ARBA00022448"/>
    </source>
</evidence>
<feature type="transmembrane region" description="Helical" evidence="8">
    <location>
        <begin position="95"/>
        <end position="114"/>
    </location>
</feature>
<evidence type="ECO:0000256" key="1">
    <source>
        <dbReference type="ARBA" id="ARBA00004651"/>
    </source>
</evidence>
<dbReference type="PANTHER" id="PTHR42718:SF46">
    <property type="entry name" value="BLR6921 PROTEIN"/>
    <property type="match status" value="1"/>
</dbReference>
<evidence type="ECO:0000256" key="7">
    <source>
        <dbReference type="SAM" id="MobiDB-lite"/>
    </source>
</evidence>
<dbReference type="PROSITE" id="PS50850">
    <property type="entry name" value="MFS"/>
    <property type="match status" value="1"/>
</dbReference>
<evidence type="ECO:0000256" key="4">
    <source>
        <dbReference type="ARBA" id="ARBA00022692"/>
    </source>
</evidence>
<dbReference type="Pfam" id="PF07690">
    <property type="entry name" value="MFS_1"/>
    <property type="match status" value="2"/>
</dbReference>
<dbReference type="InterPro" id="IPR036259">
    <property type="entry name" value="MFS_trans_sf"/>
</dbReference>
<evidence type="ECO:0000256" key="5">
    <source>
        <dbReference type="ARBA" id="ARBA00022989"/>
    </source>
</evidence>
<feature type="transmembrane region" description="Helical" evidence="8">
    <location>
        <begin position="54"/>
        <end position="83"/>
    </location>
</feature>
<comment type="subcellular location">
    <subcellularLocation>
        <location evidence="1">Cell membrane</location>
        <topology evidence="1">Multi-pass membrane protein</topology>
    </subcellularLocation>
</comment>
<dbReference type="GO" id="GO:0005886">
    <property type="term" value="C:plasma membrane"/>
    <property type="evidence" value="ECO:0007669"/>
    <property type="project" value="UniProtKB-SubCell"/>
</dbReference>
<keyword evidence="6 8" id="KW-0472">Membrane</keyword>
<dbReference type="SUPFAM" id="SSF103473">
    <property type="entry name" value="MFS general substrate transporter"/>
    <property type="match status" value="1"/>
</dbReference>
<dbReference type="AlphaFoldDB" id="A0A846WMA9"/>
<evidence type="ECO:0000256" key="8">
    <source>
        <dbReference type="SAM" id="Phobius"/>
    </source>
</evidence>
<feature type="transmembrane region" description="Helical" evidence="8">
    <location>
        <begin position="120"/>
        <end position="141"/>
    </location>
</feature>
<feature type="transmembrane region" description="Helical" evidence="8">
    <location>
        <begin position="372"/>
        <end position="398"/>
    </location>
</feature>
<feature type="region of interest" description="Disordered" evidence="7">
    <location>
        <begin position="1"/>
        <end position="21"/>
    </location>
</feature>
<feature type="transmembrane region" description="Helical" evidence="8">
    <location>
        <begin position="344"/>
        <end position="366"/>
    </location>
</feature>
<organism evidence="10 11">
    <name type="scientific">Gordonia polyisoprenivorans</name>
    <dbReference type="NCBI Taxonomy" id="84595"/>
    <lineage>
        <taxon>Bacteria</taxon>
        <taxon>Bacillati</taxon>
        <taxon>Actinomycetota</taxon>
        <taxon>Actinomycetes</taxon>
        <taxon>Mycobacteriales</taxon>
        <taxon>Gordoniaceae</taxon>
        <taxon>Gordonia</taxon>
    </lineage>
</organism>
<proteinExistence type="predicted"/>
<dbReference type="RefSeq" id="WP_006370332.1">
    <property type="nucleotide sequence ID" value="NZ_JAAXPC010000005.1"/>
</dbReference>
<feature type="transmembrane region" description="Helical" evidence="8">
    <location>
        <begin position="285"/>
        <end position="307"/>
    </location>
</feature>
<sequence>MGLARTGGGGLERLVTSPPQPSGDFPRALALLGAGAMFMEILDATIVVTALPSIAAGFGVGALDAAGVVTAYLITLAVLIPLSSWIAERFGVRRVFVLALVVFTLASVGCALAPSLPVLIGMRVVQAAGGAMMVPIGRLAVLRAVSVGHVARAIAYLTWPALVAPVVAPLLGGLIVEHASWQVIFLLNIPIGIIGVVAALRILRPDVGRPIRRLDVVGALGTMVAVGAAMTVAEVLSATPVRWVIVVAGLVVAIVVGVGTVVHLRSARDPLLNLAVLRIHSFASVIGYGTAYRLAISAVPFVVPLMLQVHFGWSPVTAGAMVTALFAGNVVIKPLTTPLMRRWGIRRVLLVVSAASVVTFVALAAVGAATPAWLLAFVLVVSGMLRSIGFSAYNTLAFADVGDGRLGDANALHAAVQELGNAFGVALASMAIALLGTTAAVLPAGAYSAVFVILAVVMVVCAVGASALPSRVGAHALGTR</sequence>
<comment type="caution">
    <text evidence="10">The sequence shown here is derived from an EMBL/GenBank/DDBJ whole genome shotgun (WGS) entry which is preliminary data.</text>
</comment>
<gene>
    <name evidence="10" type="ORF">HGA05_10075</name>
</gene>
<dbReference type="InterPro" id="IPR020846">
    <property type="entry name" value="MFS_dom"/>
</dbReference>
<feature type="transmembrane region" description="Helical" evidence="8">
    <location>
        <begin position="313"/>
        <end position="332"/>
    </location>
</feature>
<dbReference type="Gene3D" id="1.20.1250.20">
    <property type="entry name" value="MFS general substrate transporter like domains"/>
    <property type="match status" value="1"/>
</dbReference>
<feature type="domain" description="Major facilitator superfamily (MFS) profile" evidence="9">
    <location>
        <begin position="29"/>
        <end position="473"/>
    </location>
</feature>
<feature type="transmembrane region" description="Helical" evidence="8">
    <location>
        <begin position="447"/>
        <end position="468"/>
    </location>
</feature>
<evidence type="ECO:0000256" key="6">
    <source>
        <dbReference type="ARBA" id="ARBA00023136"/>
    </source>
</evidence>
<feature type="compositionally biased region" description="Gly residues" evidence="7">
    <location>
        <begin position="1"/>
        <end position="11"/>
    </location>
</feature>
<dbReference type="EMBL" id="JAAXPC010000005">
    <property type="protein sequence ID" value="NKY01920.1"/>
    <property type="molecule type" value="Genomic_DNA"/>
</dbReference>
<dbReference type="InterPro" id="IPR011701">
    <property type="entry name" value="MFS"/>
</dbReference>
<accession>A0A846WMA9</accession>
<evidence type="ECO:0000313" key="10">
    <source>
        <dbReference type="EMBL" id="NKY01920.1"/>
    </source>
</evidence>
<dbReference type="Proteomes" id="UP000563898">
    <property type="component" value="Unassembled WGS sequence"/>
</dbReference>
<name>A0A846WMA9_9ACTN</name>
<keyword evidence="3" id="KW-1003">Cell membrane</keyword>
<dbReference type="PANTHER" id="PTHR42718">
    <property type="entry name" value="MAJOR FACILITATOR SUPERFAMILY MULTIDRUG TRANSPORTER MFSC"/>
    <property type="match status" value="1"/>
</dbReference>
<dbReference type="Gene3D" id="1.20.1720.10">
    <property type="entry name" value="Multidrug resistance protein D"/>
    <property type="match status" value="1"/>
</dbReference>